<accession>A0A6A0AY42</accession>
<dbReference type="Proteomes" id="UP000484988">
    <property type="component" value="Unassembled WGS sequence"/>
</dbReference>
<sequence>MSKYIADAAARTALEAAAWHVGRAGAPVPFVWSGAQWTTPGGEWRDWPLIRRGMGEWLRGLADALDSGETDALRRRVLRDRMDAIRDALPDAVTDAEEDRLTEVMGALRKELDSIPAPIKVAPGTVTRLRDVASEVESASDARATQLLSLASQFDAFRAPLNDPASWVRKLGAAPHGVHVRTSAVWIAFATAEPVLARSLGTVTGKRALFAAMDKRFGARRKLSGYEGWRGVALPGTDH</sequence>
<evidence type="ECO:0000313" key="1">
    <source>
        <dbReference type="EMBL" id="GFH36517.1"/>
    </source>
</evidence>
<comment type="caution">
    <text evidence="1">The sequence shown here is derived from an EMBL/GenBank/DDBJ whole genome shotgun (WGS) entry which is preliminary data.</text>
</comment>
<dbReference type="EMBL" id="BLLG01000006">
    <property type="protein sequence ID" value="GFH36517.1"/>
    <property type="molecule type" value="Genomic_DNA"/>
</dbReference>
<dbReference type="AlphaFoldDB" id="A0A6A0AY42"/>
<reference evidence="1 2" key="1">
    <citation type="submission" date="2020-02" db="EMBL/GenBank/DDBJ databases">
        <title>Whole Genome Shotgun Sequence of Streptomyces sp. strain CWH03.</title>
        <authorList>
            <person name="Dohra H."/>
            <person name="Kodani S."/>
            <person name="Yamamura H."/>
        </authorList>
    </citation>
    <scope>NUCLEOTIDE SEQUENCE [LARGE SCALE GENOMIC DNA]</scope>
    <source>
        <strain evidence="1 2">CWH03</strain>
    </source>
</reference>
<organism evidence="1 2">
    <name type="scientific">Streptomyces pacificus</name>
    <dbReference type="NCBI Taxonomy" id="2705029"/>
    <lineage>
        <taxon>Bacteria</taxon>
        <taxon>Bacillati</taxon>
        <taxon>Actinomycetota</taxon>
        <taxon>Actinomycetes</taxon>
        <taxon>Kitasatosporales</taxon>
        <taxon>Streptomycetaceae</taxon>
        <taxon>Streptomyces</taxon>
    </lineage>
</organism>
<proteinExistence type="predicted"/>
<keyword evidence="2" id="KW-1185">Reference proteome</keyword>
<protein>
    <submittedName>
        <fullName evidence="1">Uncharacterized protein</fullName>
    </submittedName>
</protein>
<evidence type="ECO:0000313" key="2">
    <source>
        <dbReference type="Proteomes" id="UP000484988"/>
    </source>
</evidence>
<gene>
    <name evidence="1" type="ORF">SCWH03_27450</name>
</gene>
<name>A0A6A0AY42_9ACTN</name>